<dbReference type="InterPro" id="IPR036388">
    <property type="entry name" value="WH-like_DNA-bd_sf"/>
</dbReference>
<keyword evidence="3" id="KW-0949">S-adenosyl-L-methionine</keyword>
<sequence length="253" mass="28048">LNKQKSTTTMTSSPTESYSVLHKHEQEEEGEESFSYAMQLALGSVLPMALKTAFELPTNNPDASTMLDRILRLLVSHFVLACSLNSNEATHGTLQTRLYSLLPVAKFFVPDDDGASLGPVPTLVQGKEEPHSTGVEHVTSDRFESVPHGQTMLMKRILHKWSDEDCLRLLKNCHKALPSDAKLIVMEAVVPIMRTTSITDRDIGHIDVFTMAQDPGGKERTRQEFVGLAKGAGFKGVKFVCTVYSFGVMEFYK</sequence>
<comment type="caution">
    <text evidence="6">The sequence shown here is derived from an EMBL/GenBank/DDBJ whole genome shotgun (WGS) entry which is preliminary data.</text>
</comment>
<evidence type="ECO:0000313" key="7">
    <source>
        <dbReference type="Proteomes" id="UP001141552"/>
    </source>
</evidence>
<proteinExistence type="predicted"/>
<dbReference type="InterPro" id="IPR016461">
    <property type="entry name" value="COMT-like"/>
</dbReference>
<reference evidence="6" key="2">
    <citation type="journal article" date="2023" name="Plants (Basel)">
        <title>Annotation of the Turnera subulata (Passifloraceae) Draft Genome Reveals the S-Locus Evolved after the Divergence of Turneroideae from Passifloroideae in a Stepwise Manner.</title>
        <authorList>
            <person name="Henning P.M."/>
            <person name="Roalson E.H."/>
            <person name="Mir W."/>
            <person name="McCubbin A.G."/>
            <person name="Shore J.S."/>
        </authorList>
    </citation>
    <scope>NUCLEOTIDE SEQUENCE</scope>
    <source>
        <strain evidence="6">F60SS</strain>
    </source>
</reference>
<dbReference type="PROSITE" id="PS51683">
    <property type="entry name" value="SAM_OMT_II"/>
    <property type="match status" value="1"/>
</dbReference>
<evidence type="ECO:0000256" key="3">
    <source>
        <dbReference type="ARBA" id="ARBA00022691"/>
    </source>
</evidence>
<keyword evidence="7" id="KW-1185">Reference proteome</keyword>
<dbReference type="GO" id="GO:0032259">
    <property type="term" value="P:methylation"/>
    <property type="evidence" value="ECO:0007669"/>
    <property type="project" value="UniProtKB-KW"/>
</dbReference>
<keyword evidence="2" id="KW-0808">Transferase</keyword>
<dbReference type="Proteomes" id="UP001141552">
    <property type="component" value="Unassembled WGS sequence"/>
</dbReference>
<accession>A0A9Q0F3J4</accession>
<dbReference type="GO" id="GO:0008171">
    <property type="term" value="F:O-methyltransferase activity"/>
    <property type="evidence" value="ECO:0007669"/>
    <property type="project" value="InterPro"/>
</dbReference>
<dbReference type="InterPro" id="IPR029063">
    <property type="entry name" value="SAM-dependent_MTases_sf"/>
</dbReference>
<dbReference type="PANTHER" id="PTHR11746">
    <property type="entry name" value="O-METHYLTRANSFERASE"/>
    <property type="match status" value="1"/>
</dbReference>
<dbReference type="Gene3D" id="1.10.10.10">
    <property type="entry name" value="Winged helix-like DNA-binding domain superfamily/Winged helix DNA-binding domain"/>
    <property type="match status" value="2"/>
</dbReference>
<evidence type="ECO:0000259" key="5">
    <source>
        <dbReference type="Pfam" id="PF00891"/>
    </source>
</evidence>
<reference evidence="6" key="1">
    <citation type="submission" date="2022-02" db="EMBL/GenBank/DDBJ databases">
        <authorList>
            <person name="Henning P.M."/>
            <person name="McCubbin A.G."/>
            <person name="Shore J.S."/>
        </authorList>
    </citation>
    <scope>NUCLEOTIDE SEQUENCE</scope>
    <source>
        <strain evidence="6">F60SS</strain>
        <tissue evidence="6">Leaves</tissue>
    </source>
</reference>
<dbReference type="Gene3D" id="3.40.50.150">
    <property type="entry name" value="Vaccinia Virus protein VP39"/>
    <property type="match status" value="1"/>
</dbReference>
<dbReference type="SUPFAM" id="SSF53335">
    <property type="entry name" value="S-adenosyl-L-methionine-dependent methyltransferases"/>
    <property type="match status" value="1"/>
</dbReference>
<protein>
    <recommendedName>
        <fullName evidence="5">O-methyltransferase C-terminal domain-containing protein</fullName>
    </recommendedName>
</protein>
<dbReference type="AlphaFoldDB" id="A0A9Q0F3J4"/>
<evidence type="ECO:0000256" key="4">
    <source>
        <dbReference type="SAM" id="MobiDB-lite"/>
    </source>
</evidence>
<dbReference type="SUPFAM" id="SSF46785">
    <property type="entry name" value="Winged helix' DNA-binding domain"/>
    <property type="match status" value="1"/>
</dbReference>
<feature type="compositionally biased region" description="Low complexity" evidence="4">
    <location>
        <begin position="1"/>
        <end position="19"/>
    </location>
</feature>
<organism evidence="6 7">
    <name type="scientific">Turnera subulata</name>
    <dbReference type="NCBI Taxonomy" id="218843"/>
    <lineage>
        <taxon>Eukaryota</taxon>
        <taxon>Viridiplantae</taxon>
        <taxon>Streptophyta</taxon>
        <taxon>Embryophyta</taxon>
        <taxon>Tracheophyta</taxon>
        <taxon>Spermatophyta</taxon>
        <taxon>Magnoliopsida</taxon>
        <taxon>eudicotyledons</taxon>
        <taxon>Gunneridae</taxon>
        <taxon>Pentapetalae</taxon>
        <taxon>rosids</taxon>
        <taxon>fabids</taxon>
        <taxon>Malpighiales</taxon>
        <taxon>Passifloraceae</taxon>
        <taxon>Turnera</taxon>
    </lineage>
</organism>
<dbReference type="InterPro" id="IPR036390">
    <property type="entry name" value="WH_DNA-bd_sf"/>
</dbReference>
<feature type="region of interest" description="Disordered" evidence="4">
    <location>
        <begin position="1"/>
        <end position="26"/>
    </location>
</feature>
<name>A0A9Q0F3J4_9ROSI</name>
<evidence type="ECO:0000256" key="2">
    <source>
        <dbReference type="ARBA" id="ARBA00022679"/>
    </source>
</evidence>
<evidence type="ECO:0000313" key="6">
    <source>
        <dbReference type="EMBL" id="KAJ4824351.1"/>
    </source>
</evidence>
<dbReference type="Pfam" id="PF00891">
    <property type="entry name" value="Methyltransf_2"/>
    <property type="match status" value="1"/>
</dbReference>
<dbReference type="OrthoDB" id="1606438at2759"/>
<feature type="non-terminal residue" evidence="6">
    <location>
        <position position="1"/>
    </location>
</feature>
<dbReference type="EMBL" id="JAKUCV010007203">
    <property type="protein sequence ID" value="KAJ4824351.1"/>
    <property type="molecule type" value="Genomic_DNA"/>
</dbReference>
<feature type="domain" description="O-methyltransferase C-terminal" evidence="5">
    <location>
        <begin position="130"/>
        <end position="235"/>
    </location>
</feature>
<keyword evidence="1" id="KW-0489">Methyltransferase</keyword>
<evidence type="ECO:0000256" key="1">
    <source>
        <dbReference type="ARBA" id="ARBA00022603"/>
    </source>
</evidence>
<dbReference type="InterPro" id="IPR001077">
    <property type="entry name" value="COMT_C"/>
</dbReference>
<gene>
    <name evidence="6" type="ORF">Tsubulata_009403</name>
</gene>